<name>A0A2K2DE54_BRADI</name>
<keyword evidence="3" id="KW-1185">Reference proteome</keyword>
<dbReference type="EnsemblPlants" id="PNT72541">
    <property type="protein sequence ID" value="PNT72541"/>
    <property type="gene ID" value="BRADI_2g45895v3"/>
</dbReference>
<accession>A0A2K2DE54</accession>
<gene>
    <name evidence="1" type="ORF">BRADI_2g45895v3</name>
</gene>
<reference evidence="1" key="2">
    <citation type="submission" date="2017-06" db="EMBL/GenBank/DDBJ databases">
        <title>WGS assembly of Brachypodium distachyon.</title>
        <authorList>
            <consortium name="The International Brachypodium Initiative"/>
            <person name="Lucas S."/>
            <person name="Harmon-Smith M."/>
            <person name="Lail K."/>
            <person name="Tice H."/>
            <person name="Grimwood J."/>
            <person name="Bruce D."/>
            <person name="Barry K."/>
            <person name="Shu S."/>
            <person name="Lindquist E."/>
            <person name="Wang M."/>
            <person name="Pitluck S."/>
            <person name="Vogel J.P."/>
            <person name="Garvin D.F."/>
            <person name="Mockler T.C."/>
            <person name="Schmutz J."/>
            <person name="Rokhsar D."/>
            <person name="Bevan M.W."/>
        </authorList>
    </citation>
    <scope>NUCLEOTIDE SEQUENCE</scope>
    <source>
        <strain evidence="1">Bd21</strain>
    </source>
</reference>
<dbReference type="Gramene" id="PNT72541">
    <property type="protein sequence ID" value="PNT72541"/>
    <property type="gene ID" value="BRADI_2g45895v3"/>
</dbReference>
<dbReference type="InParanoid" id="A0A2K2DE54"/>
<dbReference type="AlphaFoldDB" id="A0A2K2DE54"/>
<evidence type="ECO:0000313" key="3">
    <source>
        <dbReference type="Proteomes" id="UP000008810"/>
    </source>
</evidence>
<organism evidence="1">
    <name type="scientific">Brachypodium distachyon</name>
    <name type="common">Purple false brome</name>
    <name type="synonym">Trachynia distachya</name>
    <dbReference type="NCBI Taxonomy" id="15368"/>
    <lineage>
        <taxon>Eukaryota</taxon>
        <taxon>Viridiplantae</taxon>
        <taxon>Streptophyta</taxon>
        <taxon>Embryophyta</taxon>
        <taxon>Tracheophyta</taxon>
        <taxon>Spermatophyta</taxon>
        <taxon>Magnoliopsida</taxon>
        <taxon>Liliopsida</taxon>
        <taxon>Poales</taxon>
        <taxon>Poaceae</taxon>
        <taxon>BOP clade</taxon>
        <taxon>Pooideae</taxon>
        <taxon>Stipodae</taxon>
        <taxon>Brachypodieae</taxon>
        <taxon>Brachypodium</taxon>
    </lineage>
</organism>
<protein>
    <submittedName>
        <fullName evidence="1 2">Uncharacterized protein</fullName>
    </submittedName>
</protein>
<sequence length="76" mass="8401">MRYEDLFQLFFCLMANPCNRPSFCFGTINTNGFINETGSDAHFALKKRVFARCSLVPADELGVRGPRGSPTIGPKA</sequence>
<dbReference type="Proteomes" id="UP000008810">
    <property type="component" value="Chromosome 2"/>
</dbReference>
<evidence type="ECO:0000313" key="2">
    <source>
        <dbReference type="EnsemblPlants" id="PNT72541"/>
    </source>
</evidence>
<dbReference type="EnsemblPlants" id="PNT72542">
    <property type="protein sequence ID" value="PNT72542"/>
    <property type="gene ID" value="BRADI_2g45895v3"/>
</dbReference>
<evidence type="ECO:0000313" key="1">
    <source>
        <dbReference type="EMBL" id="PNT72542.1"/>
    </source>
</evidence>
<dbReference type="Gramene" id="PNT72542">
    <property type="protein sequence ID" value="PNT72542"/>
    <property type="gene ID" value="BRADI_2g45895v3"/>
</dbReference>
<dbReference type="EMBL" id="CM000881">
    <property type="protein sequence ID" value="PNT72541.1"/>
    <property type="molecule type" value="Genomic_DNA"/>
</dbReference>
<reference evidence="2" key="3">
    <citation type="submission" date="2018-08" db="UniProtKB">
        <authorList>
            <consortium name="EnsemblPlants"/>
        </authorList>
    </citation>
    <scope>IDENTIFICATION</scope>
    <source>
        <strain evidence="2">cv. Bd21</strain>
    </source>
</reference>
<proteinExistence type="predicted"/>
<reference evidence="1 2" key="1">
    <citation type="journal article" date="2010" name="Nature">
        <title>Genome sequencing and analysis of the model grass Brachypodium distachyon.</title>
        <authorList>
            <consortium name="International Brachypodium Initiative"/>
        </authorList>
    </citation>
    <scope>NUCLEOTIDE SEQUENCE [LARGE SCALE GENOMIC DNA]</scope>
    <source>
        <strain evidence="1 2">Bd21</strain>
    </source>
</reference>
<dbReference type="EMBL" id="CM000881">
    <property type="protein sequence ID" value="PNT72542.1"/>
    <property type="molecule type" value="Genomic_DNA"/>
</dbReference>